<sequence length="358" mass="37475">MPSRLGAQPMPILNGWSRWSRPRTTDAINVEGTMFDGNRQGHQWSGRGHDQHGHGDLGNGGWGHGGQGHGGQGHGGWGNGGWGNGGWGNGGWGNGGWGNGGWGNGGWGHGNGHGPHPGNGQDPGTGGPGGGDAYDGLYVVDVQGVIDLPVPFLDEDVQSGDPFRMTVAMTFDDPVVGTDDATYQRYFNDQPNSFLLSVQVGDSEIEHVVQASVQPDDGTILVVGDDTLYREFLEIPEPPRTPADLLSVIAPGTSTDPANGQQVWLRTQISLTDPGGTMVDGFDLEEETTFIPPPGGEMVANFSRFREGPVNFDANLYGIVTSASLNVIDPADVFSAESLAAIGYPLQTGGGEGCLAMS</sequence>
<dbReference type="Proteomes" id="UP001244552">
    <property type="component" value="Unassembled WGS sequence"/>
</dbReference>
<evidence type="ECO:0008006" key="4">
    <source>
        <dbReference type="Google" id="ProtNLM"/>
    </source>
</evidence>
<dbReference type="RefSeq" id="WP_307354277.1">
    <property type="nucleotide sequence ID" value="NZ_JAUSVU010000004.1"/>
</dbReference>
<evidence type="ECO:0000313" key="2">
    <source>
        <dbReference type="EMBL" id="MDQ0532904.1"/>
    </source>
</evidence>
<dbReference type="EMBL" id="JAUSVU010000004">
    <property type="protein sequence ID" value="MDQ0532904.1"/>
    <property type="molecule type" value="Genomic_DNA"/>
</dbReference>
<keyword evidence="3" id="KW-1185">Reference proteome</keyword>
<evidence type="ECO:0000313" key="3">
    <source>
        <dbReference type="Proteomes" id="UP001244552"/>
    </source>
</evidence>
<protein>
    <recommendedName>
        <fullName evidence="4">DUF4331 domain-containing protein</fullName>
    </recommendedName>
</protein>
<proteinExistence type="predicted"/>
<reference evidence="2 3" key="1">
    <citation type="submission" date="2023-07" db="EMBL/GenBank/DDBJ databases">
        <title>Genomic Encyclopedia of Type Strains, Phase IV (KMG-IV): sequencing the most valuable type-strain genomes for metagenomic binning, comparative biology and taxonomic classification.</title>
        <authorList>
            <person name="Goeker M."/>
        </authorList>
    </citation>
    <scope>NUCLEOTIDE SEQUENCE [LARGE SCALE GENOMIC DNA]</scope>
    <source>
        <strain evidence="2 3">DSM 19922</strain>
    </source>
</reference>
<comment type="caution">
    <text evidence="2">The sequence shown here is derived from an EMBL/GenBank/DDBJ whole genome shotgun (WGS) entry which is preliminary data.</text>
</comment>
<organism evidence="2 3">
    <name type="scientific">Azospirillum picis</name>
    <dbReference type="NCBI Taxonomy" id="488438"/>
    <lineage>
        <taxon>Bacteria</taxon>
        <taxon>Pseudomonadati</taxon>
        <taxon>Pseudomonadota</taxon>
        <taxon>Alphaproteobacteria</taxon>
        <taxon>Rhodospirillales</taxon>
        <taxon>Azospirillaceae</taxon>
        <taxon>Azospirillum</taxon>
    </lineage>
</organism>
<accession>A0ABU0MI24</accession>
<gene>
    <name evidence="2" type="ORF">QO018_001751</name>
</gene>
<feature type="compositionally biased region" description="Gly residues" evidence="1">
    <location>
        <begin position="56"/>
        <end position="132"/>
    </location>
</feature>
<evidence type="ECO:0000256" key="1">
    <source>
        <dbReference type="SAM" id="MobiDB-lite"/>
    </source>
</evidence>
<name>A0ABU0MI24_9PROT</name>
<feature type="region of interest" description="Disordered" evidence="1">
    <location>
        <begin position="43"/>
        <end position="132"/>
    </location>
</feature>